<proteinExistence type="predicted"/>
<name>A0ABU4MHM9_9ACTN</name>
<protein>
    <recommendedName>
        <fullName evidence="4">Core-binding (CB) domain-containing protein</fullName>
    </recommendedName>
</protein>
<comment type="caution">
    <text evidence="2">The sequence shown here is derived from an EMBL/GenBank/DDBJ whole genome shotgun (WGS) entry which is preliminary data.</text>
</comment>
<dbReference type="EMBL" id="JARAWJ010000004">
    <property type="protein sequence ID" value="MDX3036985.1"/>
    <property type="molecule type" value="Genomic_DNA"/>
</dbReference>
<accession>A0ABU4MHM9</accession>
<reference evidence="2 3" key="1">
    <citation type="journal article" date="2023" name="Microb. Genom.">
        <title>Mesoterricola silvestris gen. nov., sp. nov., Mesoterricola sediminis sp. nov., Geothrix oryzae sp. nov., Geothrix edaphica sp. nov., Geothrix rubra sp. nov., and Geothrix limicola sp. nov., six novel members of Acidobacteriota isolated from soils.</title>
        <authorList>
            <person name="Weisberg A.J."/>
            <person name="Pearce E."/>
            <person name="Kramer C.G."/>
            <person name="Chang J.H."/>
            <person name="Clarke C.R."/>
        </authorList>
    </citation>
    <scope>NUCLEOTIDE SEQUENCE [LARGE SCALE GENOMIC DNA]</scope>
    <source>
        <strain evidence="2 3">NE20-4-1</strain>
    </source>
</reference>
<organism evidence="2 3">
    <name type="scientific">Streptomyces caniscabiei</name>
    <dbReference type="NCBI Taxonomy" id="2746961"/>
    <lineage>
        <taxon>Bacteria</taxon>
        <taxon>Bacillati</taxon>
        <taxon>Actinomycetota</taxon>
        <taxon>Actinomycetes</taxon>
        <taxon>Kitasatosporales</taxon>
        <taxon>Streptomycetaceae</taxon>
        <taxon>Streptomyces</taxon>
    </lineage>
</organism>
<keyword evidence="3" id="KW-1185">Reference proteome</keyword>
<evidence type="ECO:0000313" key="2">
    <source>
        <dbReference type="EMBL" id="MDX3036985.1"/>
    </source>
</evidence>
<dbReference type="RefSeq" id="WP_045557098.1">
    <property type="nucleotide sequence ID" value="NZ_JABXWF010000026.1"/>
</dbReference>
<evidence type="ECO:0000256" key="1">
    <source>
        <dbReference type="SAM" id="MobiDB-lite"/>
    </source>
</evidence>
<evidence type="ECO:0008006" key="4">
    <source>
        <dbReference type="Google" id="ProtNLM"/>
    </source>
</evidence>
<feature type="region of interest" description="Disordered" evidence="1">
    <location>
        <begin position="1"/>
        <end position="22"/>
    </location>
</feature>
<sequence>MSRIGRRAVLPPPDHRSEPPLTPEGLVVTVINKAGHPKEFDFSELSVAEPMQRSLAAAFAAQSSQWTSHSTANSYWEVLELFARFISGQDAPSKDLDGLSAALLKRWRAVNIGTNTGKARLTKIRTLLKQDPRIVTGPAAEEVARRVPGLKPGKQSYDDAERERVISTAQRQFRAAWLRITENERLLEQWRTGELEPGSRPWRIGQVLDHLARTGDVPRTQTPSGSFATNRRLLGGTSAARTWARLFLTKGELTALSVLLTDRFAWNLSLYDHMPAPTRTPSAGESGTVTYQVTVEKHRASGGRWYSTENVTDSGADSPGRLITQALQATAPGRVLAAQLSPGHDLLMTARTARPGRSSKNADRPGPVGLLVFGVSKDDAKGWARSHGLAGSPFQRTRRTTVTRERRPLQHTQGTHESVYVLPDKRVQEASREVFEAGAEEALSQARAVTFGGHLTNKADPAHQQTATADCGDDTNSPWPAPDGGCGADFLLCLACTNAHVHPGHHPRLAHLHQQMDSLRSVLPDDTWTTRWNDHRLRLEDLRERVGPAAWKAALDRADEADRALVTLLLKGDLAS</sequence>
<dbReference type="Proteomes" id="UP001282474">
    <property type="component" value="Unassembled WGS sequence"/>
</dbReference>
<gene>
    <name evidence="2" type="ORF">PV383_07380</name>
</gene>
<evidence type="ECO:0000313" key="3">
    <source>
        <dbReference type="Proteomes" id="UP001282474"/>
    </source>
</evidence>